<dbReference type="KEGG" id="lji:ELX58_03060"/>
<organism evidence="2 3">
    <name type="scientific">Acetilactobacillus jinshanensis</name>
    <dbReference type="NCBI Taxonomy" id="1720083"/>
    <lineage>
        <taxon>Bacteria</taxon>
        <taxon>Bacillati</taxon>
        <taxon>Bacillota</taxon>
        <taxon>Bacilli</taxon>
        <taxon>Lactobacillales</taxon>
        <taxon>Lactobacillaceae</taxon>
        <taxon>Acetilactobacillus</taxon>
    </lineage>
</organism>
<accession>A0A4P6ZKF3</accession>
<feature type="region of interest" description="Disordered" evidence="1">
    <location>
        <begin position="47"/>
        <end position="66"/>
    </location>
</feature>
<feature type="compositionally biased region" description="Basic residues" evidence="1">
    <location>
        <begin position="86"/>
        <end position="99"/>
    </location>
</feature>
<evidence type="ECO:0000256" key="1">
    <source>
        <dbReference type="SAM" id="MobiDB-lite"/>
    </source>
</evidence>
<dbReference type="Proteomes" id="UP000294321">
    <property type="component" value="Chromosome"/>
</dbReference>
<dbReference type="AlphaFoldDB" id="A0A4P6ZKF3"/>
<dbReference type="RefSeq" id="WP_133441695.1">
    <property type="nucleotide sequence ID" value="NZ_CP034726.1"/>
</dbReference>
<gene>
    <name evidence="2" type="ORF">ELX58_03060</name>
</gene>
<reference evidence="3" key="1">
    <citation type="submission" date="2018-12" db="EMBL/GenBank/DDBJ databases">
        <title>A new species of lactobacillus.</title>
        <authorList>
            <person name="Jian Y."/>
            <person name="Xin L."/>
            <person name="Hong Z.J."/>
            <person name="Ming L.Z."/>
            <person name="Hong X.Z."/>
        </authorList>
    </citation>
    <scope>NUCLEOTIDE SEQUENCE [LARGE SCALE GENOMIC DNA]</scope>
    <source>
        <strain evidence="3">HSLZ-75</strain>
    </source>
</reference>
<evidence type="ECO:0000313" key="2">
    <source>
        <dbReference type="EMBL" id="QBP18138.1"/>
    </source>
</evidence>
<proteinExistence type="predicted"/>
<protein>
    <submittedName>
        <fullName evidence="2">Uncharacterized protein</fullName>
    </submittedName>
</protein>
<feature type="region of interest" description="Disordered" evidence="1">
    <location>
        <begin position="74"/>
        <end position="99"/>
    </location>
</feature>
<sequence length="99" mass="10916">MAKVQSSKDLQNDALTFCDDGIKAAKQNDSQKVSDAANNMWGAVKPLLDRDKKSAGKNSKQSNTLKKVWTSINGTIDKPGKATPKTFKKMKKALNRLDY</sequence>
<feature type="compositionally biased region" description="Polar residues" evidence="1">
    <location>
        <begin position="56"/>
        <end position="66"/>
    </location>
</feature>
<dbReference type="EMBL" id="CP034726">
    <property type="protein sequence ID" value="QBP18138.1"/>
    <property type="molecule type" value="Genomic_DNA"/>
</dbReference>
<evidence type="ECO:0000313" key="3">
    <source>
        <dbReference type="Proteomes" id="UP000294321"/>
    </source>
</evidence>
<keyword evidence="3" id="KW-1185">Reference proteome</keyword>
<name>A0A4P6ZKF3_9LACO</name>